<protein>
    <submittedName>
        <fullName evidence="2">Uncharacterized protein</fullName>
    </submittedName>
</protein>
<keyword evidence="1" id="KW-1133">Transmembrane helix</keyword>
<organism evidence="2 3">
    <name type="scientific">Nocardia abscessus</name>
    <dbReference type="NCBI Taxonomy" id="120957"/>
    <lineage>
        <taxon>Bacteria</taxon>
        <taxon>Bacillati</taxon>
        <taxon>Actinomycetota</taxon>
        <taxon>Actinomycetes</taxon>
        <taxon>Mycobacteriales</taxon>
        <taxon>Nocardiaceae</taxon>
        <taxon>Nocardia</taxon>
    </lineage>
</organism>
<evidence type="ECO:0000313" key="2">
    <source>
        <dbReference type="EMBL" id="MBF6229369.1"/>
    </source>
</evidence>
<accession>A0ABS0CGA9</accession>
<sequence>MTQYRFECTNCMLGWHETPYCPYRRPQPPVITPERMAAAGRLLQMEREGVIDLTPFRRSTFWWVPRALLVLLVFVVLVILI</sequence>
<gene>
    <name evidence="2" type="ORF">IU470_30295</name>
</gene>
<dbReference type="Proteomes" id="UP000807309">
    <property type="component" value="Unassembled WGS sequence"/>
</dbReference>
<dbReference type="RefSeq" id="WP_195036216.1">
    <property type="nucleotide sequence ID" value="NZ_JADLRE010000035.1"/>
</dbReference>
<evidence type="ECO:0000313" key="3">
    <source>
        <dbReference type="Proteomes" id="UP000807309"/>
    </source>
</evidence>
<feature type="transmembrane region" description="Helical" evidence="1">
    <location>
        <begin position="61"/>
        <end position="80"/>
    </location>
</feature>
<keyword evidence="1" id="KW-0812">Transmembrane</keyword>
<reference evidence="2 3" key="1">
    <citation type="submission" date="2020-10" db="EMBL/GenBank/DDBJ databases">
        <title>Identification of Nocardia species via Next-generation sequencing and recognition of intraspecies genetic diversity.</title>
        <authorList>
            <person name="Li P."/>
            <person name="Li P."/>
            <person name="Lu B."/>
        </authorList>
    </citation>
    <scope>NUCLEOTIDE SEQUENCE [LARGE SCALE GENOMIC DNA]</scope>
    <source>
        <strain evidence="2 3">N-11</strain>
    </source>
</reference>
<dbReference type="EMBL" id="JADLRE010000035">
    <property type="protein sequence ID" value="MBF6229369.1"/>
    <property type="molecule type" value="Genomic_DNA"/>
</dbReference>
<name>A0ABS0CGA9_9NOCA</name>
<proteinExistence type="predicted"/>
<keyword evidence="1" id="KW-0472">Membrane</keyword>
<keyword evidence="3" id="KW-1185">Reference proteome</keyword>
<comment type="caution">
    <text evidence="2">The sequence shown here is derived from an EMBL/GenBank/DDBJ whole genome shotgun (WGS) entry which is preliminary data.</text>
</comment>
<evidence type="ECO:0000256" key="1">
    <source>
        <dbReference type="SAM" id="Phobius"/>
    </source>
</evidence>